<evidence type="ECO:0000256" key="2">
    <source>
        <dbReference type="ARBA" id="ARBA00022448"/>
    </source>
</evidence>
<evidence type="ECO:0000256" key="3">
    <source>
        <dbReference type="ARBA" id="ARBA00022475"/>
    </source>
</evidence>
<keyword evidence="10" id="KW-1185">Reference proteome</keyword>
<dbReference type="RefSeq" id="WP_214159108.1">
    <property type="nucleotide sequence ID" value="NZ_JAHBAY010000013.1"/>
</dbReference>
<feature type="transmembrane region" description="Helical" evidence="7">
    <location>
        <begin position="281"/>
        <end position="298"/>
    </location>
</feature>
<feature type="transmembrane region" description="Helical" evidence="7">
    <location>
        <begin position="218"/>
        <end position="239"/>
    </location>
</feature>
<name>A0ABS5TN93_9ACTN</name>
<keyword evidence="6 7" id="KW-0472">Membrane</keyword>
<feature type="transmembrane region" description="Helical" evidence="7">
    <location>
        <begin position="373"/>
        <end position="392"/>
    </location>
</feature>
<evidence type="ECO:0000256" key="1">
    <source>
        <dbReference type="ARBA" id="ARBA00004651"/>
    </source>
</evidence>
<feature type="transmembrane region" description="Helical" evidence="7">
    <location>
        <begin position="12"/>
        <end position="36"/>
    </location>
</feature>
<feature type="transmembrane region" description="Helical" evidence="7">
    <location>
        <begin position="251"/>
        <end position="274"/>
    </location>
</feature>
<evidence type="ECO:0000313" key="10">
    <source>
        <dbReference type="Proteomes" id="UP001197247"/>
    </source>
</evidence>
<comment type="caution">
    <text evidence="9">The sequence shown here is derived from an EMBL/GenBank/DDBJ whole genome shotgun (WGS) entry which is preliminary data.</text>
</comment>
<comment type="subcellular location">
    <subcellularLocation>
        <location evidence="1">Cell membrane</location>
        <topology evidence="1">Multi-pass membrane protein</topology>
    </subcellularLocation>
</comment>
<feature type="transmembrane region" description="Helical" evidence="7">
    <location>
        <begin position="304"/>
        <end position="321"/>
    </location>
</feature>
<keyword evidence="4 7" id="KW-0812">Transmembrane</keyword>
<evidence type="ECO:0000313" key="9">
    <source>
        <dbReference type="EMBL" id="MBT0772563.1"/>
    </source>
</evidence>
<dbReference type="EMBL" id="JAHBAY010000013">
    <property type="protein sequence ID" value="MBT0772563.1"/>
    <property type="molecule type" value="Genomic_DNA"/>
</dbReference>
<evidence type="ECO:0000256" key="4">
    <source>
        <dbReference type="ARBA" id="ARBA00022692"/>
    </source>
</evidence>
<feature type="transmembrane region" description="Helical" evidence="7">
    <location>
        <begin position="342"/>
        <end position="367"/>
    </location>
</feature>
<feature type="domain" description="Major facilitator superfamily (MFS) profile" evidence="8">
    <location>
        <begin position="209"/>
        <end position="416"/>
    </location>
</feature>
<feature type="transmembrane region" description="Helical" evidence="7">
    <location>
        <begin position="168"/>
        <end position="188"/>
    </location>
</feature>
<evidence type="ECO:0000256" key="5">
    <source>
        <dbReference type="ARBA" id="ARBA00022989"/>
    </source>
</evidence>
<organism evidence="9 10">
    <name type="scientific">Kineosporia corallincola</name>
    <dbReference type="NCBI Taxonomy" id="2835133"/>
    <lineage>
        <taxon>Bacteria</taxon>
        <taxon>Bacillati</taxon>
        <taxon>Actinomycetota</taxon>
        <taxon>Actinomycetes</taxon>
        <taxon>Kineosporiales</taxon>
        <taxon>Kineosporiaceae</taxon>
        <taxon>Kineosporia</taxon>
    </lineage>
</organism>
<dbReference type="InterPro" id="IPR010290">
    <property type="entry name" value="TM_effector"/>
</dbReference>
<dbReference type="PANTHER" id="PTHR23513:SF11">
    <property type="entry name" value="STAPHYLOFERRIN A TRANSPORTER"/>
    <property type="match status" value="1"/>
</dbReference>
<dbReference type="PROSITE" id="PS50850">
    <property type="entry name" value="MFS"/>
    <property type="match status" value="1"/>
</dbReference>
<accession>A0ABS5TN93</accession>
<dbReference type="Gene3D" id="1.20.1250.20">
    <property type="entry name" value="MFS general substrate transporter like domains"/>
    <property type="match status" value="1"/>
</dbReference>
<reference evidence="9 10" key="1">
    <citation type="submission" date="2021-05" db="EMBL/GenBank/DDBJ databases">
        <title>Kineosporia and Streptomyces sp. nov. two new marine actinobacteria isolated from Coral.</title>
        <authorList>
            <person name="Buangrab K."/>
            <person name="Sutthacheep M."/>
            <person name="Yeemin T."/>
            <person name="Harunari E."/>
            <person name="Igarashi Y."/>
            <person name="Kanchanasin P."/>
            <person name="Tanasupawat S."/>
            <person name="Phongsopitanun W."/>
        </authorList>
    </citation>
    <scope>NUCLEOTIDE SEQUENCE [LARGE SCALE GENOMIC DNA]</scope>
    <source>
        <strain evidence="9 10">J2-2</strain>
    </source>
</reference>
<dbReference type="InterPro" id="IPR036259">
    <property type="entry name" value="MFS_trans_sf"/>
</dbReference>
<evidence type="ECO:0000256" key="6">
    <source>
        <dbReference type="ARBA" id="ARBA00023136"/>
    </source>
</evidence>
<dbReference type="InterPro" id="IPR020846">
    <property type="entry name" value="MFS_dom"/>
</dbReference>
<dbReference type="CDD" id="cd06173">
    <property type="entry name" value="MFS_MefA_like"/>
    <property type="match status" value="1"/>
</dbReference>
<keyword evidence="2" id="KW-0813">Transport</keyword>
<dbReference type="Proteomes" id="UP001197247">
    <property type="component" value="Unassembled WGS sequence"/>
</dbReference>
<feature type="transmembrane region" description="Helical" evidence="7">
    <location>
        <begin position="75"/>
        <end position="94"/>
    </location>
</feature>
<evidence type="ECO:0000259" key="8">
    <source>
        <dbReference type="PROSITE" id="PS50850"/>
    </source>
</evidence>
<sequence length="416" mass="43063">MFRSLGVRNFRLFAGGQVLSALGTWMMVVCQDWLVLRLTGGSAAALSTVTALQFTPLALFMLPGGRLADRYDKRTLLIVANAVSAGWCAVLAGLDLSGSIRLWHVYLVAAGLGLVNAVEMPTRMAFVSELVGPELLPNASALSAAYFNLSRVTGTALVGLLISTVGTGPVMALNAVSYAATIAGLALIRRSELLLGARPAGRGGVVDGLRYVAGRSDLVAAVGLLAVVALVTFNFQVTLPLLATQVLHADATAFGLVSTAFAAGSLASALATTLRRRRPSGTLLVASALVLGLMEVAVGLAGGTVVLMLLLFALGFASLFFGQAANHRIQLGSDPAYRGRVLALYSLIMQGSTPLGALLVGWTAGLWGVRSSFLLAGVITALAAVLWWFPLVKHPAATGPDPGGSRVVVSRSRSRG</sequence>
<dbReference type="Pfam" id="PF05977">
    <property type="entry name" value="MFS_3"/>
    <property type="match status" value="1"/>
</dbReference>
<keyword evidence="3" id="KW-1003">Cell membrane</keyword>
<proteinExistence type="predicted"/>
<keyword evidence="5 7" id="KW-1133">Transmembrane helix</keyword>
<feature type="transmembrane region" description="Helical" evidence="7">
    <location>
        <begin position="100"/>
        <end position="118"/>
    </location>
</feature>
<evidence type="ECO:0000256" key="7">
    <source>
        <dbReference type="SAM" id="Phobius"/>
    </source>
</evidence>
<protein>
    <submittedName>
        <fullName evidence="9">MFS transporter</fullName>
    </submittedName>
</protein>
<dbReference type="SUPFAM" id="SSF103473">
    <property type="entry name" value="MFS general substrate transporter"/>
    <property type="match status" value="1"/>
</dbReference>
<gene>
    <name evidence="9" type="ORF">KIH74_26695</name>
</gene>
<feature type="transmembrane region" description="Helical" evidence="7">
    <location>
        <begin position="42"/>
        <end position="63"/>
    </location>
</feature>
<dbReference type="PANTHER" id="PTHR23513">
    <property type="entry name" value="INTEGRAL MEMBRANE EFFLUX PROTEIN-RELATED"/>
    <property type="match status" value="1"/>
</dbReference>